<dbReference type="RefSeq" id="WP_379880509.1">
    <property type="nucleotide sequence ID" value="NZ_JBHPON010000001.1"/>
</dbReference>
<dbReference type="Proteomes" id="UP001596116">
    <property type="component" value="Unassembled WGS sequence"/>
</dbReference>
<evidence type="ECO:0000313" key="2">
    <source>
        <dbReference type="Proteomes" id="UP001596116"/>
    </source>
</evidence>
<keyword evidence="2" id="KW-1185">Reference proteome</keyword>
<sequence>MAPLYHYGSEAEIIRIGEGFAASTLPKAEWTHGAHWAAAFWLILKRPDLTPEADMPGMIRRYNEAVGTPNTDSEGYHETITQASLIVARGFIAREGENASLHALCNSLFASRFGRSDWLFQHWSKGVLFSVKARKEWVAPDLNPLIV</sequence>
<gene>
    <name evidence="1" type="ORF">ACFMB1_01410</name>
</gene>
<protein>
    <submittedName>
        <fullName evidence="1">Uncharacterized protein</fullName>
    </submittedName>
</protein>
<name>A0ABW1KU22_9PROT</name>
<evidence type="ECO:0000313" key="1">
    <source>
        <dbReference type="EMBL" id="MFC6034178.1"/>
    </source>
</evidence>
<comment type="caution">
    <text evidence="1">The sequence shown here is derived from an EMBL/GenBank/DDBJ whole genome shotgun (WGS) entry which is preliminary data.</text>
</comment>
<dbReference type="EMBL" id="JBHPON010000001">
    <property type="protein sequence ID" value="MFC6034178.1"/>
    <property type="molecule type" value="Genomic_DNA"/>
</dbReference>
<accession>A0ABW1KU22</accession>
<proteinExistence type="predicted"/>
<reference evidence="1 2" key="1">
    <citation type="submission" date="2024-09" db="EMBL/GenBank/DDBJ databases">
        <authorList>
            <person name="Zhang Z.-H."/>
        </authorList>
    </citation>
    <scope>NUCLEOTIDE SEQUENCE [LARGE SCALE GENOMIC DNA]</scope>
    <source>
        <strain evidence="1 2">HHTR114</strain>
    </source>
</reference>
<organism evidence="1 2">
    <name type="scientific">Hyphococcus aureus</name>
    <dbReference type="NCBI Taxonomy" id="2666033"/>
    <lineage>
        <taxon>Bacteria</taxon>
        <taxon>Pseudomonadati</taxon>
        <taxon>Pseudomonadota</taxon>
        <taxon>Alphaproteobacteria</taxon>
        <taxon>Parvularculales</taxon>
        <taxon>Parvularculaceae</taxon>
        <taxon>Hyphococcus</taxon>
    </lineage>
</organism>